<sequence length="291" mass="31219">MLLELSDPQRSVPIGDKAAFAARAQGAGLAVVSTLAVVTAGEIKTFAELPRADLFVKLLDGRHGKKAEKWFYLPEHDAYERHGGKQQVGRASFLESLAAASANKSIIVQPCLTNHPDIADIALDAVATCRLITIVNEHGEPEPIIATFRMPALRDTFVDNMHRGGLAAPVDIKTGTLGAATDYATAGPGIRHETHPATGAAIAGSQLPGWQDVLELARAAHHCFSPRILIGWDISIGPHRPIIIEGNEYPGVGGLQRLHNQPLGSHRFGQLLVHHLLDNRRSLPAVPEPPN</sequence>
<evidence type="ECO:0000313" key="2">
    <source>
        <dbReference type="EMBL" id="QSB15238.1"/>
    </source>
</evidence>
<dbReference type="RefSeq" id="WP_239677420.1">
    <property type="nucleotide sequence ID" value="NZ_CP070499.1"/>
</dbReference>
<dbReference type="EMBL" id="CP070499">
    <property type="protein sequence ID" value="QSB15238.1"/>
    <property type="molecule type" value="Genomic_DNA"/>
</dbReference>
<proteinExistence type="predicted"/>
<keyword evidence="3" id="KW-1185">Reference proteome</keyword>
<dbReference type="KEGG" id="nhy:JQS43_02410"/>
<feature type="domain" description="Alpha-L-glutamate ligase-related protein ATP-grasp" evidence="1">
    <location>
        <begin position="9"/>
        <end position="256"/>
    </location>
</feature>
<name>A0A895YMU5_9ACTN</name>
<dbReference type="SUPFAM" id="SSF56059">
    <property type="entry name" value="Glutathione synthetase ATP-binding domain-like"/>
    <property type="match status" value="1"/>
</dbReference>
<gene>
    <name evidence="2" type="ORF">JQS43_02410</name>
</gene>
<evidence type="ECO:0000313" key="3">
    <source>
        <dbReference type="Proteomes" id="UP000662857"/>
    </source>
</evidence>
<protein>
    <recommendedName>
        <fullName evidence="1">Alpha-L-glutamate ligase-related protein ATP-grasp domain-containing protein</fullName>
    </recommendedName>
</protein>
<dbReference type="Pfam" id="PF14397">
    <property type="entry name" value="ATPgrasp_ST"/>
    <property type="match status" value="1"/>
</dbReference>
<accession>A0A895YMU5</accession>
<evidence type="ECO:0000259" key="1">
    <source>
        <dbReference type="Pfam" id="PF14397"/>
    </source>
</evidence>
<dbReference type="InterPro" id="IPR039523">
    <property type="entry name" value="RimK-rel_E_lig_ATP-grasp"/>
</dbReference>
<reference evidence="2" key="1">
    <citation type="submission" date="2021-02" db="EMBL/GenBank/DDBJ databases">
        <title>Natrosporangium hydrolyticum gen. nov., sp. nov, a haloalkaliphilic actinobacterium from a soda solonchak soil.</title>
        <authorList>
            <person name="Sorokin D.Y."/>
            <person name="Khijniak T.V."/>
            <person name="Zakharycheva A.P."/>
            <person name="Boueva O.V."/>
            <person name="Ariskina E.V."/>
            <person name="Hahnke R.L."/>
            <person name="Bunk B."/>
            <person name="Sproer C."/>
            <person name="Schumann P."/>
            <person name="Evtushenko L.I."/>
            <person name="Kublanov I.V."/>
        </authorList>
    </citation>
    <scope>NUCLEOTIDE SEQUENCE</scope>
    <source>
        <strain evidence="2">DSM 106523</strain>
    </source>
</reference>
<dbReference type="AlphaFoldDB" id="A0A895YMU5"/>
<dbReference type="Proteomes" id="UP000662857">
    <property type="component" value="Chromosome"/>
</dbReference>
<organism evidence="2 3">
    <name type="scientific">Natronosporangium hydrolyticum</name>
    <dbReference type="NCBI Taxonomy" id="2811111"/>
    <lineage>
        <taxon>Bacteria</taxon>
        <taxon>Bacillati</taxon>
        <taxon>Actinomycetota</taxon>
        <taxon>Actinomycetes</taxon>
        <taxon>Micromonosporales</taxon>
        <taxon>Micromonosporaceae</taxon>
        <taxon>Natronosporangium</taxon>
    </lineage>
</organism>